<keyword evidence="5" id="KW-0804">Transcription</keyword>
<dbReference type="PROSITE" id="PS50043">
    <property type="entry name" value="HTH_LUXR_2"/>
    <property type="match status" value="1"/>
</dbReference>
<evidence type="ECO:0000259" key="7">
    <source>
        <dbReference type="PROSITE" id="PS50043"/>
    </source>
</evidence>
<dbReference type="SMART" id="SM00421">
    <property type="entry name" value="HTH_LUXR"/>
    <property type="match status" value="1"/>
</dbReference>
<dbReference type="Pfam" id="PF00196">
    <property type="entry name" value="GerE"/>
    <property type="match status" value="1"/>
</dbReference>
<dbReference type="RefSeq" id="WP_096461460.1">
    <property type="nucleotide sequence ID" value="NZ_AP014936.1"/>
</dbReference>
<dbReference type="InterPro" id="IPR016032">
    <property type="entry name" value="Sig_transdc_resp-reg_C-effctor"/>
</dbReference>
<keyword evidence="3" id="KW-0805">Transcription regulation</keyword>
<protein>
    <submittedName>
        <fullName evidence="9">LuxR family transcriptional regulator</fullName>
    </submittedName>
</protein>
<dbReference type="InterPro" id="IPR011006">
    <property type="entry name" value="CheY-like_superfamily"/>
</dbReference>
<dbReference type="FunFam" id="3.40.50.2300:FF:000018">
    <property type="entry name" value="DNA-binding transcriptional regulator NtrC"/>
    <property type="match status" value="1"/>
</dbReference>
<dbReference type="InterPro" id="IPR000792">
    <property type="entry name" value="Tscrpt_reg_LuxR_C"/>
</dbReference>
<dbReference type="Proteomes" id="UP000218899">
    <property type="component" value="Chromosome"/>
</dbReference>
<sequence>MNPIVFLVDDDAAVRDALRGLLEVEGFAVEAYDSATAFLQRYRPEQPGCLILDVRMPGMSGAELQAELGARRIRMPIIFLTGHGTIPLSVRAVKAGAVDFLEKPVNLDTLLARIREAIVVDTRERAVGAVQAQARSKLARLSAREREIAVHVLGGRSSKEIARALGISSRTVEVHRGRMMLKLGALSVLELAAIVQASGLDLSSPDPGVSETVS</sequence>
<name>A0A1B4V8N3_9GAMM</name>
<keyword evidence="10" id="KW-1185">Reference proteome</keyword>
<evidence type="ECO:0000259" key="8">
    <source>
        <dbReference type="PROSITE" id="PS50110"/>
    </source>
</evidence>
<dbReference type="GO" id="GO:0000160">
    <property type="term" value="P:phosphorelay signal transduction system"/>
    <property type="evidence" value="ECO:0007669"/>
    <property type="project" value="UniProtKB-KW"/>
</dbReference>
<dbReference type="PANTHER" id="PTHR44688">
    <property type="entry name" value="DNA-BINDING TRANSCRIPTIONAL ACTIVATOR DEVR_DOSR"/>
    <property type="match status" value="1"/>
</dbReference>
<dbReference type="GO" id="GO:0006355">
    <property type="term" value="P:regulation of DNA-templated transcription"/>
    <property type="evidence" value="ECO:0007669"/>
    <property type="project" value="InterPro"/>
</dbReference>
<keyword evidence="2" id="KW-0902">Two-component regulatory system</keyword>
<dbReference type="OrthoDB" id="9796655at2"/>
<evidence type="ECO:0000313" key="10">
    <source>
        <dbReference type="Proteomes" id="UP000218899"/>
    </source>
</evidence>
<dbReference type="Pfam" id="PF00072">
    <property type="entry name" value="Response_reg"/>
    <property type="match status" value="1"/>
</dbReference>
<dbReference type="SUPFAM" id="SSF52172">
    <property type="entry name" value="CheY-like"/>
    <property type="match status" value="1"/>
</dbReference>
<dbReference type="CDD" id="cd17537">
    <property type="entry name" value="REC_FixJ"/>
    <property type="match status" value="1"/>
</dbReference>
<dbReference type="AlphaFoldDB" id="A0A1B4V8N3"/>
<organism evidence="9 10">
    <name type="scientific">Sulfurifustis variabilis</name>
    <dbReference type="NCBI Taxonomy" id="1675686"/>
    <lineage>
        <taxon>Bacteria</taxon>
        <taxon>Pseudomonadati</taxon>
        <taxon>Pseudomonadota</taxon>
        <taxon>Gammaproteobacteria</taxon>
        <taxon>Acidiferrobacterales</taxon>
        <taxon>Acidiferrobacteraceae</taxon>
        <taxon>Sulfurifustis</taxon>
    </lineage>
</organism>
<feature type="domain" description="Response regulatory" evidence="8">
    <location>
        <begin position="4"/>
        <end position="118"/>
    </location>
</feature>
<dbReference type="SMART" id="SM00448">
    <property type="entry name" value="REC"/>
    <property type="match status" value="1"/>
</dbReference>
<evidence type="ECO:0000313" key="9">
    <source>
        <dbReference type="EMBL" id="BAU49002.1"/>
    </source>
</evidence>
<dbReference type="PROSITE" id="PS00622">
    <property type="entry name" value="HTH_LUXR_1"/>
    <property type="match status" value="1"/>
</dbReference>
<dbReference type="InterPro" id="IPR036388">
    <property type="entry name" value="WH-like_DNA-bd_sf"/>
</dbReference>
<dbReference type="Gene3D" id="1.10.10.10">
    <property type="entry name" value="Winged helix-like DNA-binding domain superfamily/Winged helix DNA-binding domain"/>
    <property type="match status" value="1"/>
</dbReference>
<evidence type="ECO:0000256" key="3">
    <source>
        <dbReference type="ARBA" id="ARBA00023015"/>
    </source>
</evidence>
<gene>
    <name evidence="9" type="ORF">SVA_2454</name>
</gene>
<dbReference type="KEGG" id="sva:SVA_2454"/>
<accession>A0A1B4V8N3</accession>
<dbReference type="SUPFAM" id="SSF46894">
    <property type="entry name" value="C-terminal effector domain of the bipartite response regulators"/>
    <property type="match status" value="1"/>
</dbReference>
<keyword evidence="4" id="KW-0238">DNA-binding</keyword>
<dbReference type="GO" id="GO:0003677">
    <property type="term" value="F:DNA binding"/>
    <property type="evidence" value="ECO:0007669"/>
    <property type="project" value="UniProtKB-KW"/>
</dbReference>
<reference evidence="9 10" key="1">
    <citation type="submission" date="2015-08" db="EMBL/GenBank/DDBJ databases">
        <title>Complete genome sequence of Sulfurifustis variabilis.</title>
        <authorList>
            <person name="Miura A."/>
            <person name="Kojima H."/>
            <person name="Fukui M."/>
        </authorList>
    </citation>
    <scope>NUCLEOTIDE SEQUENCE [LARGE SCALE GENOMIC DNA]</scope>
    <source>
        <strain evidence="10">skN76</strain>
    </source>
</reference>
<dbReference type="InterPro" id="IPR001789">
    <property type="entry name" value="Sig_transdc_resp-reg_receiver"/>
</dbReference>
<evidence type="ECO:0000256" key="6">
    <source>
        <dbReference type="PROSITE-ProRule" id="PRU00169"/>
    </source>
</evidence>
<evidence type="ECO:0000256" key="1">
    <source>
        <dbReference type="ARBA" id="ARBA00022553"/>
    </source>
</evidence>
<feature type="modified residue" description="4-aspartylphosphate" evidence="6">
    <location>
        <position position="53"/>
    </location>
</feature>
<evidence type="ECO:0000256" key="2">
    <source>
        <dbReference type="ARBA" id="ARBA00023012"/>
    </source>
</evidence>
<dbReference type="EMBL" id="AP014936">
    <property type="protein sequence ID" value="BAU49002.1"/>
    <property type="molecule type" value="Genomic_DNA"/>
</dbReference>
<feature type="domain" description="HTH luxR-type" evidence="7">
    <location>
        <begin position="134"/>
        <end position="199"/>
    </location>
</feature>
<proteinExistence type="predicted"/>
<keyword evidence="1 6" id="KW-0597">Phosphoprotein</keyword>
<dbReference type="PROSITE" id="PS50110">
    <property type="entry name" value="RESPONSE_REGULATORY"/>
    <property type="match status" value="1"/>
</dbReference>
<dbReference type="CDD" id="cd06170">
    <property type="entry name" value="LuxR_C_like"/>
    <property type="match status" value="1"/>
</dbReference>
<evidence type="ECO:0000256" key="4">
    <source>
        <dbReference type="ARBA" id="ARBA00023125"/>
    </source>
</evidence>
<dbReference type="PRINTS" id="PR00038">
    <property type="entry name" value="HTHLUXR"/>
</dbReference>
<evidence type="ECO:0000256" key="5">
    <source>
        <dbReference type="ARBA" id="ARBA00023163"/>
    </source>
</evidence>
<dbReference type="PANTHER" id="PTHR44688:SF16">
    <property type="entry name" value="DNA-BINDING TRANSCRIPTIONAL ACTIVATOR DEVR_DOSR"/>
    <property type="match status" value="1"/>
</dbReference>
<dbReference type="Gene3D" id="3.40.50.2300">
    <property type="match status" value="1"/>
</dbReference>